<dbReference type="PROSITE" id="PS51903">
    <property type="entry name" value="CLP_R"/>
    <property type="match status" value="1"/>
</dbReference>
<keyword evidence="4" id="KW-1185">Reference proteome</keyword>
<name>A0ABV1JRR4_9PSEU</name>
<dbReference type="GO" id="GO:0008233">
    <property type="term" value="F:peptidase activity"/>
    <property type="evidence" value="ECO:0007669"/>
    <property type="project" value="UniProtKB-KW"/>
</dbReference>
<comment type="caution">
    <text evidence="3">The sequence shown here is derived from an EMBL/GenBank/DDBJ whole genome shotgun (WGS) entry which is preliminary data.</text>
</comment>
<dbReference type="SUPFAM" id="SSF81923">
    <property type="entry name" value="Double Clp-N motif"/>
    <property type="match status" value="2"/>
</dbReference>
<dbReference type="InterPro" id="IPR036628">
    <property type="entry name" value="Clp_N_dom_sf"/>
</dbReference>
<evidence type="ECO:0000259" key="2">
    <source>
        <dbReference type="PROSITE" id="PS51903"/>
    </source>
</evidence>
<sequence length="179" mass="19404">MFFERFSDEAREVVVAAQEQARTRCAPRIGPEHLLLGILGRPGTPGEELLADAGVDVAAVVSALHATDPARDDEALAALGIDLDAVRRAAEDAFGPGALDRVRRGRRAGHIPFEKSSKKVLELSLREAVRLGDRFIGTEHVLLGLLHPDTAASQVLDRYGVTLYGTRRAVGRRRPRRAG</sequence>
<keyword evidence="3" id="KW-0378">Hydrolase</keyword>
<dbReference type="EMBL" id="JBEDNP010000003">
    <property type="protein sequence ID" value="MEQ3538630.1"/>
    <property type="molecule type" value="Genomic_DNA"/>
</dbReference>
<dbReference type="Gene3D" id="1.10.1780.10">
    <property type="entry name" value="Clp, N-terminal domain"/>
    <property type="match status" value="2"/>
</dbReference>
<dbReference type="InterPro" id="IPR004176">
    <property type="entry name" value="Clp_R_N"/>
</dbReference>
<proteinExistence type="predicted"/>
<dbReference type="RefSeq" id="WP_345642929.1">
    <property type="nucleotide sequence ID" value="NZ_BAABLY010000008.1"/>
</dbReference>
<reference evidence="3 4" key="1">
    <citation type="submission" date="2024-03" db="EMBL/GenBank/DDBJ databases">
        <title>Draft genome sequence of Pseudonocardia tropica JCM 19149.</title>
        <authorList>
            <person name="Butdee W."/>
            <person name="Duangmal K."/>
        </authorList>
    </citation>
    <scope>NUCLEOTIDE SEQUENCE [LARGE SCALE GENOMIC DNA]</scope>
    <source>
        <strain evidence="3 4">JCM 19149</strain>
    </source>
</reference>
<evidence type="ECO:0000313" key="3">
    <source>
        <dbReference type="EMBL" id="MEQ3538630.1"/>
    </source>
</evidence>
<evidence type="ECO:0000256" key="1">
    <source>
        <dbReference type="PROSITE-ProRule" id="PRU01251"/>
    </source>
</evidence>
<keyword evidence="3" id="KW-0645">Protease</keyword>
<evidence type="ECO:0000313" key="4">
    <source>
        <dbReference type="Proteomes" id="UP001464923"/>
    </source>
</evidence>
<feature type="domain" description="Clp R" evidence="2">
    <location>
        <begin position="3"/>
        <end position="178"/>
    </location>
</feature>
<dbReference type="GO" id="GO:0006508">
    <property type="term" value="P:proteolysis"/>
    <property type="evidence" value="ECO:0007669"/>
    <property type="project" value="UniProtKB-KW"/>
</dbReference>
<accession>A0ABV1JRR4</accession>
<keyword evidence="1" id="KW-0677">Repeat</keyword>
<dbReference type="Pfam" id="PF02861">
    <property type="entry name" value="Clp_N"/>
    <property type="match status" value="2"/>
</dbReference>
<protein>
    <submittedName>
        <fullName evidence="3">Clp protease N-terminal domain-containing protein</fullName>
    </submittedName>
</protein>
<gene>
    <name evidence="3" type="ORF">WHI96_07345</name>
</gene>
<organism evidence="3 4">
    <name type="scientific">Pseudonocardia tropica</name>
    <dbReference type="NCBI Taxonomy" id="681289"/>
    <lineage>
        <taxon>Bacteria</taxon>
        <taxon>Bacillati</taxon>
        <taxon>Actinomycetota</taxon>
        <taxon>Actinomycetes</taxon>
        <taxon>Pseudonocardiales</taxon>
        <taxon>Pseudonocardiaceae</taxon>
        <taxon>Pseudonocardia</taxon>
    </lineage>
</organism>
<dbReference type="Proteomes" id="UP001464923">
    <property type="component" value="Unassembled WGS sequence"/>
</dbReference>